<accession>A0A8X6MRL0</accession>
<name>A0A8X6MRL0_NEPPI</name>
<comment type="caution">
    <text evidence="1">The sequence shown here is derived from an EMBL/GenBank/DDBJ whole genome shotgun (WGS) entry which is preliminary data.</text>
</comment>
<dbReference type="Proteomes" id="UP000887013">
    <property type="component" value="Unassembled WGS sequence"/>
</dbReference>
<keyword evidence="2" id="KW-1185">Reference proteome</keyword>
<reference evidence="1" key="1">
    <citation type="submission" date="2020-08" db="EMBL/GenBank/DDBJ databases">
        <title>Multicomponent nature underlies the extraordinary mechanical properties of spider dragline silk.</title>
        <authorList>
            <person name="Kono N."/>
            <person name="Nakamura H."/>
            <person name="Mori M."/>
            <person name="Yoshida Y."/>
            <person name="Ohtoshi R."/>
            <person name="Malay A.D."/>
            <person name="Moran D.A.P."/>
            <person name="Tomita M."/>
            <person name="Numata K."/>
            <person name="Arakawa K."/>
        </authorList>
    </citation>
    <scope>NUCLEOTIDE SEQUENCE</scope>
</reference>
<evidence type="ECO:0000313" key="2">
    <source>
        <dbReference type="Proteomes" id="UP000887013"/>
    </source>
</evidence>
<sequence length="90" mass="9786">MLPNPLLQQYVFTCPTPQGITHRRRVTNPATQSAECSAAYMTALGGSHISTTTDLMDSIDKPKISNSPIAESLLESDLENKEAMETCNVC</sequence>
<gene>
    <name evidence="1" type="ORF">NPIL_167321</name>
</gene>
<evidence type="ECO:0000313" key="1">
    <source>
        <dbReference type="EMBL" id="GFS73939.1"/>
    </source>
</evidence>
<organism evidence="1 2">
    <name type="scientific">Nephila pilipes</name>
    <name type="common">Giant wood spider</name>
    <name type="synonym">Nephila maculata</name>
    <dbReference type="NCBI Taxonomy" id="299642"/>
    <lineage>
        <taxon>Eukaryota</taxon>
        <taxon>Metazoa</taxon>
        <taxon>Ecdysozoa</taxon>
        <taxon>Arthropoda</taxon>
        <taxon>Chelicerata</taxon>
        <taxon>Arachnida</taxon>
        <taxon>Araneae</taxon>
        <taxon>Araneomorphae</taxon>
        <taxon>Entelegynae</taxon>
        <taxon>Araneoidea</taxon>
        <taxon>Nephilidae</taxon>
        <taxon>Nephila</taxon>
    </lineage>
</organism>
<proteinExistence type="predicted"/>
<dbReference type="AlphaFoldDB" id="A0A8X6MRL0"/>
<protein>
    <submittedName>
        <fullName evidence="1">Uncharacterized protein</fullName>
    </submittedName>
</protein>
<dbReference type="EMBL" id="BMAW01096260">
    <property type="protein sequence ID" value="GFS73939.1"/>
    <property type="molecule type" value="Genomic_DNA"/>
</dbReference>